<keyword evidence="3" id="KW-1185">Reference proteome</keyword>
<protein>
    <submittedName>
        <fullName evidence="2">Uncharacterized protein</fullName>
    </submittedName>
</protein>
<dbReference type="Pfam" id="PF04801">
    <property type="entry name" value="RPC5"/>
    <property type="match status" value="1"/>
</dbReference>
<gene>
    <name evidence="2" type="ORF">MPSI1_000570</name>
</gene>
<evidence type="ECO:0000256" key="1">
    <source>
        <dbReference type="SAM" id="MobiDB-lite"/>
    </source>
</evidence>
<dbReference type="EMBL" id="CP118375">
    <property type="protein sequence ID" value="WFD41933.1"/>
    <property type="molecule type" value="Genomic_DNA"/>
</dbReference>
<feature type="region of interest" description="Disordered" evidence="1">
    <location>
        <begin position="171"/>
        <end position="199"/>
    </location>
</feature>
<dbReference type="AlphaFoldDB" id="A0AAF0FBJ2"/>
<dbReference type="GO" id="GO:0005666">
    <property type="term" value="C:RNA polymerase III complex"/>
    <property type="evidence" value="ECO:0007669"/>
    <property type="project" value="TreeGrafter"/>
</dbReference>
<organism evidence="2 3">
    <name type="scientific">Malassezia psittaci</name>
    <dbReference type="NCBI Taxonomy" id="1821823"/>
    <lineage>
        <taxon>Eukaryota</taxon>
        <taxon>Fungi</taxon>
        <taxon>Dikarya</taxon>
        <taxon>Basidiomycota</taxon>
        <taxon>Ustilaginomycotina</taxon>
        <taxon>Malasseziomycetes</taxon>
        <taxon>Malasseziales</taxon>
        <taxon>Malasseziaceae</taxon>
        <taxon>Malassezia</taxon>
    </lineage>
</organism>
<dbReference type="Proteomes" id="UP001214628">
    <property type="component" value="Chromosome 1"/>
</dbReference>
<evidence type="ECO:0000313" key="2">
    <source>
        <dbReference type="EMBL" id="WFD41933.1"/>
    </source>
</evidence>
<evidence type="ECO:0000313" key="3">
    <source>
        <dbReference type="Proteomes" id="UP001214628"/>
    </source>
</evidence>
<accession>A0AAF0FBJ2</accession>
<sequence length="269" mass="30252">MEDDELVATLPVFLNHAPAGESKESSGSGVRLELFQYPLYPRGRPLPVPVSAAQRGQSIASRLRPRSNRVEMDLPLDTRSSVFNSEKGGEYAEATERLDKIPVPGEVKQERPTQEAPRFDRIRLESSDVPNAAEYMICTVKDGELHLTPLDAVLQLRPSMQHVDMLSQAEANERQGRAPGSDDEQETQSMQDKRPGIVPLNVSLRTDAMRSGADSYRSSRDAQDGEAERWVSLRWVDEHASDMRKLTEQHLLAHSRAALHCDHRVRDFF</sequence>
<name>A0AAF0FBJ2_9BASI</name>
<reference evidence="2" key="1">
    <citation type="submission" date="2023-02" db="EMBL/GenBank/DDBJ databases">
        <title>Mating type loci evolution in Malassezia.</title>
        <authorList>
            <person name="Coelho M.A."/>
        </authorList>
    </citation>
    <scope>NUCLEOTIDE SEQUENCE</scope>
    <source>
        <strain evidence="2">CBS 14136</strain>
    </source>
</reference>
<dbReference type="PANTHER" id="PTHR12069">
    <property type="entry name" value="DNA-DIRECTED RNA POLYMERASES III 80 KDA POLYPEPTIDE RNA POLYMERASE III SUBUNIT 5"/>
    <property type="match status" value="1"/>
</dbReference>
<proteinExistence type="predicted"/>
<dbReference type="PANTHER" id="PTHR12069:SF0">
    <property type="entry name" value="DNA-DIRECTED RNA POLYMERASE III SUBUNIT RPC5"/>
    <property type="match status" value="1"/>
</dbReference>
<dbReference type="GO" id="GO:0042797">
    <property type="term" value="P:tRNA transcription by RNA polymerase III"/>
    <property type="evidence" value="ECO:0007669"/>
    <property type="project" value="TreeGrafter"/>
</dbReference>
<dbReference type="InterPro" id="IPR006886">
    <property type="entry name" value="RNA_pol_III_Rpc5"/>
</dbReference>